<accession>A0A2P5XLJ6</accession>
<protein>
    <submittedName>
        <fullName evidence="1">Uncharacterized protein</fullName>
    </submittedName>
</protein>
<sequence length="477" mass="51973">MLVAKHIKTYNGCRANANQPTGGSPSLAIGTYSTRAGAPRTSPYTVHVKRFYAIWFRVSHLSHSFLSAGGKKNQRYIQAFVATVEEKSNPIIDLCRRELCPRLQRYTAARRQVVRLLVFHRAVTLDKGVRYRLCLLTKNARATSTGGRRPLYVGGWFVYDAGGGAREVQQNGSSPLRVRRSSQIDMNRGMLAAVAVLPNVSPRLDAPSQSSVVPEKSGEMLMVAACLVIQQTFPRFLWVSAEPAVVNACISLRLGTLTERRRRPSDAVSTGTSGLRPSVLRQPVSGSALRRTGGGESGKGIDLRLSQSAARDLGRVQGNIPRDFMLCCETTLRRSATILLAVRGSILFLFGCEGDTFVRTDRVIKWVMFFGIQCLSACARVGGVKPVARDRACVVTARCVWASRTILDLSDIQYLGPILRGGSLRQAERAGRLGRHPLRGDRVIVAPAPPIAGAAVQRDGGTIRINGVLCGCHLRIV</sequence>
<reference evidence="1 2" key="1">
    <citation type="submission" date="2015-01" db="EMBL/GenBank/DDBJ databases">
        <title>Genome of allotetraploid Gossypium barbadense reveals genomic plasticity and fiber elongation in cotton evolution.</title>
        <authorList>
            <person name="Chen X."/>
            <person name="Liu X."/>
            <person name="Zhao B."/>
            <person name="Zheng H."/>
            <person name="Hu Y."/>
            <person name="Lu G."/>
            <person name="Yang C."/>
            <person name="Chen J."/>
            <person name="Shan C."/>
            <person name="Zhang L."/>
            <person name="Zhou Y."/>
            <person name="Wang L."/>
            <person name="Guo W."/>
            <person name="Bai Y."/>
            <person name="Ruan J."/>
            <person name="Shangguan X."/>
            <person name="Mao Y."/>
            <person name="Jiang J."/>
            <person name="Zhu Y."/>
            <person name="Lei J."/>
            <person name="Kang H."/>
            <person name="Chen S."/>
            <person name="He X."/>
            <person name="Wang R."/>
            <person name="Wang Y."/>
            <person name="Chen J."/>
            <person name="Wang L."/>
            <person name="Yu S."/>
            <person name="Wang B."/>
            <person name="Wei J."/>
            <person name="Song S."/>
            <person name="Lu X."/>
            <person name="Gao Z."/>
            <person name="Gu W."/>
            <person name="Deng X."/>
            <person name="Ma D."/>
            <person name="Wang S."/>
            <person name="Liang W."/>
            <person name="Fang L."/>
            <person name="Cai C."/>
            <person name="Zhu X."/>
            <person name="Zhou B."/>
            <person name="Zhang Y."/>
            <person name="Chen Z."/>
            <person name="Xu S."/>
            <person name="Zhu R."/>
            <person name="Wang S."/>
            <person name="Zhang T."/>
            <person name="Zhao G."/>
        </authorList>
    </citation>
    <scope>NUCLEOTIDE SEQUENCE [LARGE SCALE GENOMIC DNA]</scope>
    <source>
        <strain evidence="2">cv. Xinhai21</strain>
        <tissue evidence="1">Leaf</tissue>
    </source>
</reference>
<name>A0A2P5XLJ6_GOSBA</name>
<dbReference type="EMBL" id="KZ664635">
    <property type="protein sequence ID" value="PPS04194.1"/>
    <property type="molecule type" value="Genomic_DNA"/>
</dbReference>
<evidence type="ECO:0000313" key="2">
    <source>
        <dbReference type="Proteomes" id="UP000239757"/>
    </source>
</evidence>
<organism evidence="1 2">
    <name type="scientific">Gossypium barbadense</name>
    <name type="common">Sea Island cotton</name>
    <name type="synonym">Hibiscus barbadensis</name>
    <dbReference type="NCBI Taxonomy" id="3634"/>
    <lineage>
        <taxon>Eukaryota</taxon>
        <taxon>Viridiplantae</taxon>
        <taxon>Streptophyta</taxon>
        <taxon>Embryophyta</taxon>
        <taxon>Tracheophyta</taxon>
        <taxon>Spermatophyta</taxon>
        <taxon>Magnoliopsida</taxon>
        <taxon>eudicotyledons</taxon>
        <taxon>Gunneridae</taxon>
        <taxon>Pentapetalae</taxon>
        <taxon>rosids</taxon>
        <taxon>malvids</taxon>
        <taxon>Malvales</taxon>
        <taxon>Malvaceae</taxon>
        <taxon>Malvoideae</taxon>
        <taxon>Gossypium</taxon>
    </lineage>
</organism>
<proteinExistence type="predicted"/>
<gene>
    <name evidence="1" type="ORF">GOBAR_AA16467</name>
</gene>
<dbReference type="Proteomes" id="UP000239757">
    <property type="component" value="Unassembled WGS sequence"/>
</dbReference>
<evidence type="ECO:0000313" key="1">
    <source>
        <dbReference type="EMBL" id="PPS04194.1"/>
    </source>
</evidence>
<dbReference type="AlphaFoldDB" id="A0A2P5XLJ6"/>